<sequence length="419" mass="46980">MPSRRDHQAITAFPIFPVEILSEIFSHLDPSSVRRVLCVNSLFRSLARPLAYQYGTVTDLGLFFPGAQHAYPFSQGFMPGLPVSELSKESMGVILRQLKRIDVKQYPHQDCKALFIPVQNPKSSFSRRSTSYPELDVLNLAVQSCPPEQRILRNPQPGDDDVDMVPLCPCILEVLGSHWSTGSKLVAKDILRQPGDFEYSHTRSTDTIDTHISVVYSQTSPCAPEILHDYVNPVRVARELCIGDFRHLEVVFWTERPGQAWIPRCKYSTERGRTGTCLQTEGTIWSALAEQIAPFAPHCITSVTIVNSAAILPAASTIVEHELEVNTNQARLQEQHAWCFDEELKLQALYCGRGPGRDSTPETFEFITMEEWIRRGGWEDVFTLEEIGPWLAKAEASTGNSLPSIVHVYSLKELAGLSL</sequence>
<feature type="domain" description="F-box" evidence="1">
    <location>
        <begin position="10"/>
        <end position="57"/>
    </location>
</feature>
<evidence type="ECO:0000259" key="1">
    <source>
        <dbReference type="PROSITE" id="PS50181"/>
    </source>
</evidence>
<name>J6EMU9_TRIAS</name>
<dbReference type="VEuPathDB" id="FungiDB:A1Q1_05793"/>
<dbReference type="HOGENOM" id="CLU_055175_0_0_1"/>
<reference evidence="2 3" key="1">
    <citation type="journal article" date="2012" name="Eukaryot. Cell">
        <title>Draft genome sequence of CBS 2479, the standard type strain of Trichosporon asahii.</title>
        <authorList>
            <person name="Yang R.Y."/>
            <person name="Li H.T."/>
            <person name="Zhu H."/>
            <person name="Zhou G.P."/>
            <person name="Wang M."/>
            <person name="Wang L."/>
        </authorList>
    </citation>
    <scope>NUCLEOTIDE SEQUENCE [LARGE SCALE GENOMIC DNA]</scope>
    <source>
        <strain evidence="3">ATCC 90039 / CBS 2479 / JCM 2466 / KCTC 7840 / NCYC 2677 / UAMH 7654</strain>
    </source>
</reference>
<dbReference type="EMBL" id="ALBS01000322">
    <property type="protein sequence ID" value="EJT45644.1"/>
    <property type="molecule type" value="Genomic_DNA"/>
</dbReference>
<evidence type="ECO:0000313" key="3">
    <source>
        <dbReference type="Proteomes" id="UP000002748"/>
    </source>
</evidence>
<accession>J6EMU9</accession>
<gene>
    <name evidence="2" type="ORF">A1Q1_05793</name>
</gene>
<dbReference type="KEGG" id="tasa:A1Q1_05793"/>
<dbReference type="InterPro" id="IPR036047">
    <property type="entry name" value="F-box-like_dom_sf"/>
</dbReference>
<dbReference type="GeneID" id="25989305"/>
<dbReference type="RefSeq" id="XP_014176477.1">
    <property type="nucleotide sequence ID" value="XM_014321002.1"/>
</dbReference>
<organism evidence="2 3">
    <name type="scientific">Trichosporon asahii var. asahii (strain ATCC 90039 / CBS 2479 / JCM 2466 / KCTC 7840 / NBRC 103889/ NCYC 2677 / UAMH 7654)</name>
    <name type="common">Yeast</name>
    <dbReference type="NCBI Taxonomy" id="1186058"/>
    <lineage>
        <taxon>Eukaryota</taxon>
        <taxon>Fungi</taxon>
        <taxon>Dikarya</taxon>
        <taxon>Basidiomycota</taxon>
        <taxon>Agaricomycotina</taxon>
        <taxon>Tremellomycetes</taxon>
        <taxon>Trichosporonales</taxon>
        <taxon>Trichosporonaceae</taxon>
        <taxon>Trichosporon</taxon>
    </lineage>
</organism>
<dbReference type="AlphaFoldDB" id="J6EMU9"/>
<comment type="caution">
    <text evidence="2">The sequence shown here is derived from an EMBL/GenBank/DDBJ whole genome shotgun (WGS) entry which is preliminary data.</text>
</comment>
<dbReference type="PROSITE" id="PS50181">
    <property type="entry name" value="FBOX"/>
    <property type="match status" value="1"/>
</dbReference>
<dbReference type="SUPFAM" id="SSF81383">
    <property type="entry name" value="F-box domain"/>
    <property type="match status" value="1"/>
</dbReference>
<dbReference type="InterPro" id="IPR001810">
    <property type="entry name" value="F-box_dom"/>
</dbReference>
<evidence type="ECO:0000313" key="2">
    <source>
        <dbReference type="EMBL" id="EJT45644.1"/>
    </source>
</evidence>
<dbReference type="Proteomes" id="UP000002748">
    <property type="component" value="Unassembled WGS sequence"/>
</dbReference>
<dbReference type="Pfam" id="PF12937">
    <property type="entry name" value="F-box-like"/>
    <property type="match status" value="1"/>
</dbReference>
<protein>
    <recommendedName>
        <fullName evidence="1">F-box domain-containing protein</fullName>
    </recommendedName>
</protein>
<proteinExistence type="predicted"/>